<dbReference type="InterPro" id="IPR036249">
    <property type="entry name" value="Thioredoxin-like_sf"/>
</dbReference>
<name>A0A2P2HYL9_9CRUS</name>
<evidence type="ECO:0000259" key="9">
    <source>
        <dbReference type="PROSITE" id="PS50405"/>
    </source>
</evidence>
<dbReference type="PANTHER" id="PTHR43917">
    <property type="match status" value="1"/>
</dbReference>
<dbReference type="SFLD" id="SFLDS00019">
    <property type="entry name" value="Glutathione_Transferase_(cytos"/>
    <property type="match status" value="1"/>
</dbReference>
<dbReference type="InterPro" id="IPR004046">
    <property type="entry name" value="GST_C"/>
</dbReference>
<dbReference type="SFLD" id="SFLDG01153">
    <property type="entry name" value="Main.4:_Theta-like"/>
    <property type="match status" value="1"/>
</dbReference>
<reference evidence="11" key="1">
    <citation type="submission" date="2017-11" db="EMBL/GenBank/DDBJ databases">
        <title>The sensing device of the deep-sea amphipod.</title>
        <authorList>
            <person name="Kobayashi H."/>
            <person name="Nagahama T."/>
            <person name="Arai W."/>
            <person name="Sasagawa Y."/>
            <person name="Umeda M."/>
            <person name="Hayashi T."/>
            <person name="Nikaido I."/>
            <person name="Watanabe H."/>
            <person name="Oguri K."/>
            <person name="Kitazato H."/>
            <person name="Fujioka K."/>
            <person name="Kido Y."/>
            <person name="Takami H."/>
        </authorList>
    </citation>
    <scope>NUCLEOTIDE SEQUENCE</scope>
    <source>
        <tissue evidence="11">Whole body</tissue>
    </source>
</reference>
<evidence type="ECO:0000313" key="11">
    <source>
        <dbReference type="EMBL" id="LAC20701.1"/>
    </source>
</evidence>
<dbReference type="SUPFAM" id="SSF47616">
    <property type="entry name" value="GST C-terminal domain-like"/>
    <property type="match status" value="1"/>
</dbReference>
<dbReference type="Pfam" id="PF02798">
    <property type="entry name" value="GST_N"/>
    <property type="match status" value="1"/>
</dbReference>
<dbReference type="EMBL" id="IACF01001148">
    <property type="protein sequence ID" value="LAB66865.1"/>
    <property type="molecule type" value="mRNA"/>
</dbReference>
<feature type="domain" description="GST C-terminal" evidence="9">
    <location>
        <begin position="90"/>
        <end position="229"/>
    </location>
</feature>
<sequence>MMLKYYYDLVSQPSRAIFLFLNKTKIPFKKCRVDLGKAAHKEEEYKAIHPFQQVPAIDDGGFKMIESVAILRYLCRAYPDHVADHWYPADVKQQARVDEYLEWQHAHIRFHGSMYFQHKWLLPKLSGEPPKQSSVDRFQAGLETALDHIETIWLKDRSFLAGDQITIADLLGVCEVLQPTMAGYDVFKDRAVLSKWFENVKGQVGPELDQANFVLNKIAANSAIQQAKL</sequence>
<dbReference type="InterPro" id="IPR051369">
    <property type="entry name" value="GST_Theta"/>
</dbReference>
<comment type="similarity">
    <text evidence="2">Belongs to the GST superfamily. Theta family.</text>
</comment>
<evidence type="ECO:0000313" key="10">
    <source>
        <dbReference type="EMBL" id="LAB66865.1"/>
    </source>
</evidence>
<dbReference type="PROSITE" id="PS50404">
    <property type="entry name" value="GST_NTER"/>
    <property type="match status" value="1"/>
</dbReference>
<keyword evidence="5" id="KW-0963">Cytoplasm</keyword>
<comment type="catalytic activity">
    <reaction evidence="7">
        <text>RX + glutathione = an S-substituted glutathione + a halide anion + H(+)</text>
        <dbReference type="Rhea" id="RHEA:16437"/>
        <dbReference type="ChEBI" id="CHEBI:15378"/>
        <dbReference type="ChEBI" id="CHEBI:16042"/>
        <dbReference type="ChEBI" id="CHEBI:17792"/>
        <dbReference type="ChEBI" id="CHEBI:57925"/>
        <dbReference type="ChEBI" id="CHEBI:90779"/>
        <dbReference type="EC" id="2.5.1.18"/>
    </reaction>
</comment>
<dbReference type="InterPro" id="IPR040075">
    <property type="entry name" value="GST_N_Theta"/>
</dbReference>
<proteinExistence type="evidence at transcript level"/>
<accession>A0A2P2HYL9</accession>
<dbReference type="AlphaFoldDB" id="A0A2P2HYL9"/>
<evidence type="ECO:0000256" key="7">
    <source>
        <dbReference type="ARBA" id="ARBA00047960"/>
    </source>
</evidence>
<protein>
    <recommendedName>
        <fullName evidence="4">glutathione transferase</fullName>
        <ecNumber evidence="4">2.5.1.18</ecNumber>
    </recommendedName>
</protein>
<dbReference type="PANTHER" id="PTHR43917:SF8">
    <property type="entry name" value="GH16740P-RELATED"/>
    <property type="match status" value="1"/>
</dbReference>
<reference evidence="10" key="2">
    <citation type="journal article" date="2018" name="Biosci. Biotechnol. Biochem.">
        <title>Polysaccharide hydrolase of the hadal zone amphipods Hirondellea gigas.</title>
        <authorList>
            <person name="Kobayashi H."/>
            <person name="Nagahama T."/>
            <person name="Arai W."/>
            <person name="Sasagawa Y."/>
            <person name="Umeda M."/>
            <person name="Hayashi T."/>
            <person name="Nikaido I."/>
            <person name="Watanabe H."/>
            <person name="Oguri K."/>
            <person name="Kitazato H."/>
            <person name="Fujioka K."/>
            <person name="Kido Y."/>
            <person name="Takami H."/>
        </authorList>
    </citation>
    <scope>NUCLEOTIDE SEQUENCE</scope>
    <source>
        <tissue evidence="10">Whole body</tissue>
    </source>
</reference>
<dbReference type="FunFam" id="1.20.1050.10:FF:000008">
    <property type="entry name" value="Glutathione S-transferase theta-1"/>
    <property type="match status" value="1"/>
</dbReference>
<dbReference type="SFLD" id="SFLDG00358">
    <property type="entry name" value="Main_(cytGST)"/>
    <property type="match status" value="1"/>
</dbReference>
<dbReference type="InterPro" id="IPR004045">
    <property type="entry name" value="Glutathione_S-Trfase_N"/>
</dbReference>
<dbReference type="InterPro" id="IPR036282">
    <property type="entry name" value="Glutathione-S-Trfase_C_sf"/>
</dbReference>
<dbReference type="CDD" id="cd03183">
    <property type="entry name" value="GST_C_Theta"/>
    <property type="match status" value="1"/>
</dbReference>
<dbReference type="GO" id="GO:0006749">
    <property type="term" value="P:glutathione metabolic process"/>
    <property type="evidence" value="ECO:0007669"/>
    <property type="project" value="TreeGrafter"/>
</dbReference>
<evidence type="ECO:0000256" key="5">
    <source>
        <dbReference type="ARBA" id="ARBA00022490"/>
    </source>
</evidence>
<feature type="domain" description="GST N-terminal" evidence="8">
    <location>
        <begin position="1"/>
        <end position="82"/>
    </location>
</feature>
<evidence type="ECO:0000256" key="1">
    <source>
        <dbReference type="ARBA" id="ARBA00004496"/>
    </source>
</evidence>
<dbReference type="Gene3D" id="3.40.30.10">
    <property type="entry name" value="Glutaredoxin"/>
    <property type="match status" value="1"/>
</dbReference>
<dbReference type="Gene3D" id="1.20.1050.10">
    <property type="match status" value="1"/>
</dbReference>
<dbReference type="InterPro" id="IPR040079">
    <property type="entry name" value="Glutathione_S-Trfase"/>
</dbReference>
<keyword evidence="6 10" id="KW-0808">Transferase</keyword>
<evidence type="ECO:0000256" key="3">
    <source>
        <dbReference type="ARBA" id="ARBA00011738"/>
    </source>
</evidence>
<dbReference type="SUPFAM" id="SSF52833">
    <property type="entry name" value="Thioredoxin-like"/>
    <property type="match status" value="1"/>
</dbReference>
<dbReference type="EC" id="2.5.1.18" evidence="4"/>
<evidence type="ECO:0000256" key="4">
    <source>
        <dbReference type="ARBA" id="ARBA00012452"/>
    </source>
</evidence>
<dbReference type="PROSITE" id="PS50405">
    <property type="entry name" value="GST_CTER"/>
    <property type="match status" value="1"/>
</dbReference>
<evidence type="ECO:0000259" key="8">
    <source>
        <dbReference type="PROSITE" id="PS50404"/>
    </source>
</evidence>
<dbReference type="GO" id="GO:0005737">
    <property type="term" value="C:cytoplasm"/>
    <property type="evidence" value="ECO:0007669"/>
    <property type="project" value="UniProtKB-SubCell"/>
</dbReference>
<dbReference type="CDD" id="cd03050">
    <property type="entry name" value="GST_N_Theta"/>
    <property type="match status" value="1"/>
</dbReference>
<dbReference type="InterPro" id="IPR040077">
    <property type="entry name" value="GST_C_Theta"/>
</dbReference>
<dbReference type="GO" id="GO:0004364">
    <property type="term" value="F:glutathione transferase activity"/>
    <property type="evidence" value="ECO:0007669"/>
    <property type="project" value="UniProtKB-EC"/>
</dbReference>
<dbReference type="InterPro" id="IPR010987">
    <property type="entry name" value="Glutathione-S-Trfase_C-like"/>
</dbReference>
<comment type="subunit">
    <text evidence="3">Homodimer.</text>
</comment>
<dbReference type="EMBL" id="IACT01001349">
    <property type="protein sequence ID" value="LAC20701.1"/>
    <property type="molecule type" value="mRNA"/>
</dbReference>
<dbReference type="Pfam" id="PF00043">
    <property type="entry name" value="GST_C"/>
    <property type="match status" value="1"/>
</dbReference>
<organism evidence="10">
    <name type="scientific">Hirondellea gigas</name>
    <dbReference type="NCBI Taxonomy" id="1518452"/>
    <lineage>
        <taxon>Eukaryota</taxon>
        <taxon>Metazoa</taxon>
        <taxon>Ecdysozoa</taxon>
        <taxon>Arthropoda</taxon>
        <taxon>Crustacea</taxon>
        <taxon>Multicrustacea</taxon>
        <taxon>Malacostraca</taxon>
        <taxon>Eumalacostraca</taxon>
        <taxon>Peracarida</taxon>
        <taxon>Amphipoda</taxon>
        <taxon>Amphilochidea</taxon>
        <taxon>Lysianassida</taxon>
        <taxon>Lysianassidira</taxon>
        <taxon>Lysianassoidea</taxon>
        <taxon>Lysianassidae</taxon>
        <taxon>Hirondellea</taxon>
    </lineage>
</organism>
<comment type="subcellular location">
    <subcellularLocation>
        <location evidence="1">Cytoplasm</location>
    </subcellularLocation>
</comment>
<evidence type="ECO:0000256" key="2">
    <source>
        <dbReference type="ARBA" id="ARBA00009899"/>
    </source>
</evidence>
<evidence type="ECO:0000256" key="6">
    <source>
        <dbReference type="ARBA" id="ARBA00022679"/>
    </source>
</evidence>
<dbReference type="FunFam" id="3.40.30.10:FF:000176">
    <property type="entry name" value="Glutathione S-transferase theta-1"/>
    <property type="match status" value="1"/>
</dbReference>